<evidence type="ECO:0000256" key="1">
    <source>
        <dbReference type="SAM" id="MobiDB-lite"/>
    </source>
</evidence>
<keyword evidence="2" id="KW-0472">Membrane</keyword>
<dbReference type="RefSeq" id="XP_025599523.1">
    <property type="nucleotide sequence ID" value="XM_025739561.1"/>
</dbReference>
<proteinExistence type="predicted"/>
<dbReference type="Proteomes" id="UP000245946">
    <property type="component" value="Unassembled WGS sequence"/>
</dbReference>
<sequence>MRCRRRAAAPPWPSAARRVLPLLRRIMHRQLHAGLEAALPARGGSNSRQAHARRQRPRCSRRIILASAIGWITHAAAAAATPRETSLRAELRPAQHALWRDASAPAPPQLLLFAPRRQMWAAREGRRRRLLAASVKSATARAADAAEGRGAPHADWRSARGEAAAEALSATCPGRGGSSCDLYLHHALIPLRLLHLCISHLALRSDHTRASLFAARATTRARSRARRATPDRTFTPRIGAAAACCALATASALLASPPAAGPQPEQCTAYASVTSVSLLRVLCPAPVTARAAFLRGTAATEGHGSACAALGWLRLRPLAAGLG</sequence>
<dbReference type="EMBL" id="KZ819288">
    <property type="protein sequence ID" value="PWN99244.1"/>
    <property type="molecule type" value="Genomic_DNA"/>
</dbReference>
<keyword evidence="2" id="KW-0812">Transmembrane</keyword>
<evidence type="ECO:0000313" key="3">
    <source>
        <dbReference type="EMBL" id="PWN99244.1"/>
    </source>
</evidence>
<protein>
    <submittedName>
        <fullName evidence="3">Uncharacterized protein</fullName>
    </submittedName>
</protein>
<evidence type="ECO:0000256" key="2">
    <source>
        <dbReference type="SAM" id="Phobius"/>
    </source>
</evidence>
<name>A0A316ZDY3_9BASI</name>
<feature type="region of interest" description="Disordered" evidence="1">
    <location>
        <begin position="37"/>
        <end position="58"/>
    </location>
</feature>
<organism evidence="3 4">
    <name type="scientific">Tilletiopsis washingtonensis</name>
    <dbReference type="NCBI Taxonomy" id="58919"/>
    <lineage>
        <taxon>Eukaryota</taxon>
        <taxon>Fungi</taxon>
        <taxon>Dikarya</taxon>
        <taxon>Basidiomycota</taxon>
        <taxon>Ustilaginomycotina</taxon>
        <taxon>Exobasidiomycetes</taxon>
        <taxon>Entylomatales</taxon>
        <taxon>Entylomatales incertae sedis</taxon>
        <taxon>Tilletiopsis</taxon>
    </lineage>
</organism>
<keyword evidence="2" id="KW-1133">Transmembrane helix</keyword>
<dbReference type="GeneID" id="37267107"/>
<feature type="transmembrane region" description="Helical" evidence="2">
    <location>
        <begin position="63"/>
        <end position="81"/>
    </location>
</feature>
<accession>A0A316ZDY3</accession>
<gene>
    <name evidence="3" type="ORF">FA09DRAFT_223676</name>
</gene>
<evidence type="ECO:0000313" key="4">
    <source>
        <dbReference type="Proteomes" id="UP000245946"/>
    </source>
</evidence>
<dbReference type="AlphaFoldDB" id="A0A316ZDY3"/>
<reference evidence="3 4" key="1">
    <citation type="journal article" date="2018" name="Mol. Biol. Evol.">
        <title>Broad Genomic Sampling Reveals a Smut Pathogenic Ancestry of the Fungal Clade Ustilaginomycotina.</title>
        <authorList>
            <person name="Kijpornyongpan T."/>
            <person name="Mondo S.J."/>
            <person name="Barry K."/>
            <person name="Sandor L."/>
            <person name="Lee J."/>
            <person name="Lipzen A."/>
            <person name="Pangilinan J."/>
            <person name="LaButti K."/>
            <person name="Hainaut M."/>
            <person name="Henrissat B."/>
            <person name="Grigoriev I.V."/>
            <person name="Spatafora J.W."/>
            <person name="Aime M.C."/>
        </authorList>
    </citation>
    <scope>NUCLEOTIDE SEQUENCE [LARGE SCALE GENOMIC DNA]</scope>
    <source>
        <strain evidence="3 4">MCA 4186</strain>
    </source>
</reference>
<keyword evidence="4" id="KW-1185">Reference proteome</keyword>